<feature type="compositionally biased region" description="Basic and acidic residues" evidence="1">
    <location>
        <begin position="51"/>
        <end position="68"/>
    </location>
</feature>
<reference evidence="2 3" key="1">
    <citation type="submission" date="2016-08" db="EMBL/GenBank/DDBJ databases">
        <authorList>
            <consortium name="Lentinula edodes genome sequencing consortium"/>
            <person name="Sakamoto Y."/>
            <person name="Nakade K."/>
            <person name="Sato S."/>
            <person name="Yoshida Y."/>
            <person name="Miyazaki K."/>
            <person name="Natsume S."/>
            <person name="Konno N."/>
        </authorList>
    </citation>
    <scope>NUCLEOTIDE SEQUENCE [LARGE SCALE GENOMIC DNA]</scope>
    <source>
        <strain evidence="2 3">NBRC 111202</strain>
    </source>
</reference>
<protein>
    <submittedName>
        <fullName evidence="2">Uncharacterized protein</fullName>
    </submittedName>
</protein>
<reference evidence="2 3" key="2">
    <citation type="submission" date="2017-02" db="EMBL/GenBank/DDBJ databases">
        <title>A genome survey and senescence transcriptome analysis in Lentinula edodes.</title>
        <authorList>
            <person name="Sakamoto Y."/>
            <person name="Nakade K."/>
            <person name="Sato S."/>
            <person name="Yoshida Y."/>
            <person name="Miyazaki K."/>
            <person name="Natsume S."/>
            <person name="Konno N."/>
        </authorList>
    </citation>
    <scope>NUCLEOTIDE SEQUENCE [LARGE SCALE GENOMIC DNA]</scope>
    <source>
        <strain evidence="2 3">NBRC 111202</strain>
    </source>
</reference>
<organism evidence="2 3">
    <name type="scientific">Lentinula edodes</name>
    <name type="common">Shiitake mushroom</name>
    <name type="synonym">Lentinus edodes</name>
    <dbReference type="NCBI Taxonomy" id="5353"/>
    <lineage>
        <taxon>Eukaryota</taxon>
        <taxon>Fungi</taxon>
        <taxon>Dikarya</taxon>
        <taxon>Basidiomycota</taxon>
        <taxon>Agaricomycotina</taxon>
        <taxon>Agaricomycetes</taxon>
        <taxon>Agaricomycetidae</taxon>
        <taxon>Agaricales</taxon>
        <taxon>Marasmiineae</taxon>
        <taxon>Omphalotaceae</taxon>
        <taxon>Lentinula</taxon>
    </lineage>
</organism>
<keyword evidence="3" id="KW-1185">Reference proteome</keyword>
<name>A0A1Q3EMC0_LENED</name>
<dbReference type="AlphaFoldDB" id="A0A1Q3EMC0"/>
<dbReference type="Proteomes" id="UP000188533">
    <property type="component" value="Unassembled WGS sequence"/>
</dbReference>
<dbReference type="EMBL" id="BDGU01000629">
    <property type="protein sequence ID" value="GAW08363.1"/>
    <property type="molecule type" value="Genomic_DNA"/>
</dbReference>
<feature type="region of interest" description="Disordered" evidence="1">
    <location>
        <begin position="48"/>
        <end position="68"/>
    </location>
</feature>
<accession>A0A1Q3EMC0</accession>
<comment type="caution">
    <text evidence="2">The sequence shown here is derived from an EMBL/GenBank/DDBJ whole genome shotgun (WGS) entry which is preliminary data.</text>
</comment>
<gene>
    <name evidence="2" type="ORF">LENED_010419</name>
</gene>
<proteinExistence type="predicted"/>
<sequence>MCSYLRKTSSYRIPSLPASTIDLLGFLIRYFTSYQDTRILISKHSGLRCMSDSRPESGPEKPTQEQLRHKATTEIIPEELRLIGEIRQKSAPMRWVFIKLAWRLFKRLLFSNTKDQDMSKSLKILQNSQTLAERTKKDFKSLMDFDNLLRGAVSKYCRNTSYCASRWRKCKI</sequence>
<evidence type="ECO:0000313" key="3">
    <source>
        <dbReference type="Proteomes" id="UP000188533"/>
    </source>
</evidence>
<evidence type="ECO:0000313" key="2">
    <source>
        <dbReference type="EMBL" id="GAW08363.1"/>
    </source>
</evidence>
<evidence type="ECO:0000256" key="1">
    <source>
        <dbReference type="SAM" id="MobiDB-lite"/>
    </source>
</evidence>